<evidence type="ECO:0000256" key="1">
    <source>
        <dbReference type="ARBA" id="ARBA00001966"/>
    </source>
</evidence>
<gene>
    <name evidence="7" type="ORF">ENV54_02625</name>
</gene>
<dbReference type="GO" id="GO:0003824">
    <property type="term" value="F:catalytic activity"/>
    <property type="evidence" value="ECO:0007669"/>
    <property type="project" value="InterPro"/>
</dbReference>
<evidence type="ECO:0000259" key="6">
    <source>
        <dbReference type="PROSITE" id="PS51918"/>
    </source>
</evidence>
<dbReference type="Pfam" id="PF04055">
    <property type="entry name" value="Radical_SAM"/>
    <property type="match status" value="1"/>
</dbReference>
<protein>
    <submittedName>
        <fullName evidence="7">Radical SAM protein</fullName>
    </submittedName>
</protein>
<evidence type="ECO:0000256" key="5">
    <source>
        <dbReference type="ARBA" id="ARBA00023014"/>
    </source>
</evidence>
<reference evidence="7" key="1">
    <citation type="journal article" date="2020" name="mSystems">
        <title>Genome- and Community-Level Interaction Insights into Carbon Utilization and Element Cycling Functions of Hydrothermarchaeota in Hydrothermal Sediment.</title>
        <authorList>
            <person name="Zhou Z."/>
            <person name="Liu Y."/>
            <person name="Xu W."/>
            <person name="Pan J."/>
            <person name="Luo Z.H."/>
            <person name="Li M."/>
        </authorList>
    </citation>
    <scope>NUCLEOTIDE SEQUENCE [LARGE SCALE GENOMIC DNA]</scope>
    <source>
        <strain evidence="7">SpSt-769</strain>
    </source>
</reference>
<dbReference type="GO" id="GO:0051536">
    <property type="term" value="F:iron-sulfur cluster binding"/>
    <property type="evidence" value="ECO:0007669"/>
    <property type="project" value="UniProtKB-KW"/>
</dbReference>
<name>A0A7C4EVF9_9BACT</name>
<dbReference type="InterPro" id="IPR023885">
    <property type="entry name" value="4Fe4S-binding_SPASM_dom"/>
</dbReference>
<dbReference type="GO" id="GO:0046872">
    <property type="term" value="F:metal ion binding"/>
    <property type="evidence" value="ECO:0007669"/>
    <property type="project" value="UniProtKB-KW"/>
</dbReference>
<dbReference type="InterPro" id="IPR050377">
    <property type="entry name" value="Radical_SAM_PqqE_MftC-like"/>
</dbReference>
<keyword evidence="4" id="KW-0408">Iron</keyword>
<evidence type="ECO:0000256" key="3">
    <source>
        <dbReference type="ARBA" id="ARBA00022723"/>
    </source>
</evidence>
<dbReference type="SUPFAM" id="SSF102114">
    <property type="entry name" value="Radical SAM enzymes"/>
    <property type="match status" value="1"/>
</dbReference>
<feature type="domain" description="Radical SAM core" evidence="6">
    <location>
        <begin position="49"/>
        <end position="279"/>
    </location>
</feature>
<proteinExistence type="predicted"/>
<evidence type="ECO:0000313" key="7">
    <source>
        <dbReference type="EMBL" id="HGH60176.1"/>
    </source>
</evidence>
<sequence>MSQSWIPISTILKTAPKVLENPKYAKNVAMIQVDKFLRNLSPRQSDGVANRIRQCSIRITDICNLRCHTCGQWGDRGFLRSCSLPELKKNEVSPERYIELLHDLYEHGHTPSVYLWGGEPMLYKGSVEIIEEAARLGMAPSIATNGTGLLKHAERLVSAPMFVVQISVDGPDEKTHNASRPGATPDVNNFRTIWTAIERIQELRAEKKQRLPLIATLTTINNVNYNRLVDVYDVFGEKADVCVFYLAWWIDEKSAERHTKDFQERFGFAPQKHFGWIGNWRPPDYRVLADQLQKIQEKAAKLSRASVVIMPPLLNPKDLEVYYTDHDCTFGFDRCVSIFSAVEINSNGDMSPCRDYHDYVVGNVKEHTITELWNSDLYKKFRKSITEKGLMPVCTRCCGLMGY</sequence>
<evidence type="ECO:0000256" key="4">
    <source>
        <dbReference type="ARBA" id="ARBA00023004"/>
    </source>
</evidence>
<dbReference type="CDD" id="cd21109">
    <property type="entry name" value="SPASM"/>
    <property type="match status" value="1"/>
</dbReference>
<evidence type="ECO:0000256" key="2">
    <source>
        <dbReference type="ARBA" id="ARBA00022691"/>
    </source>
</evidence>
<dbReference type="SFLD" id="SFLDG01067">
    <property type="entry name" value="SPASM/twitch_domain_containing"/>
    <property type="match status" value="1"/>
</dbReference>
<dbReference type="PROSITE" id="PS51918">
    <property type="entry name" value="RADICAL_SAM"/>
    <property type="match status" value="1"/>
</dbReference>
<dbReference type="AlphaFoldDB" id="A0A7C4EVF9"/>
<comment type="caution">
    <text evidence="7">The sequence shown here is derived from an EMBL/GenBank/DDBJ whole genome shotgun (WGS) entry which is preliminary data.</text>
</comment>
<organism evidence="7">
    <name type="scientific">Desulfomonile tiedjei</name>
    <dbReference type="NCBI Taxonomy" id="2358"/>
    <lineage>
        <taxon>Bacteria</taxon>
        <taxon>Pseudomonadati</taxon>
        <taxon>Thermodesulfobacteriota</taxon>
        <taxon>Desulfomonilia</taxon>
        <taxon>Desulfomonilales</taxon>
        <taxon>Desulfomonilaceae</taxon>
        <taxon>Desulfomonile</taxon>
    </lineage>
</organism>
<dbReference type="PANTHER" id="PTHR11228:SF7">
    <property type="entry name" value="PQQA PEPTIDE CYCLASE"/>
    <property type="match status" value="1"/>
</dbReference>
<dbReference type="Pfam" id="PF13186">
    <property type="entry name" value="SPASM"/>
    <property type="match status" value="1"/>
</dbReference>
<comment type="cofactor">
    <cofactor evidence="1">
        <name>[4Fe-4S] cluster</name>
        <dbReference type="ChEBI" id="CHEBI:49883"/>
    </cofactor>
</comment>
<keyword evidence="2" id="KW-0949">S-adenosyl-L-methionine</keyword>
<accession>A0A7C4EVF9</accession>
<dbReference type="SFLD" id="SFLDS00029">
    <property type="entry name" value="Radical_SAM"/>
    <property type="match status" value="1"/>
</dbReference>
<dbReference type="PANTHER" id="PTHR11228">
    <property type="entry name" value="RADICAL SAM DOMAIN PROTEIN"/>
    <property type="match status" value="1"/>
</dbReference>
<dbReference type="EMBL" id="DTGT01000085">
    <property type="protein sequence ID" value="HGH60176.1"/>
    <property type="molecule type" value="Genomic_DNA"/>
</dbReference>
<keyword evidence="3" id="KW-0479">Metal-binding</keyword>
<keyword evidence="5" id="KW-0411">Iron-sulfur</keyword>
<dbReference type="Gene3D" id="3.20.20.70">
    <property type="entry name" value="Aldolase class I"/>
    <property type="match status" value="1"/>
</dbReference>
<dbReference type="CDD" id="cd01335">
    <property type="entry name" value="Radical_SAM"/>
    <property type="match status" value="1"/>
</dbReference>
<dbReference type="InterPro" id="IPR013785">
    <property type="entry name" value="Aldolase_TIM"/>
</dbReference>
<dbReference type="InterPro" id="IPR058240">
    <property type="entry name" value="rSAM_sf"/>
</dbReference>
<dbReference type="InterPro" id="IPR007197">
    <property type="entry name" value="rSAM"/>
</dbReference>